<evidence type="ECO:0000313" key="1">
    <source>
        <dbReference type="EMBL" id="JAD73399.1"/>
    </source>
</evidence>
<dbReference type="AlphaFoldDB" id="A0A0A9CAP8"/>
<proteinExistence type="predicted"/>
<name>A0A0A9CAP8_ARUDO</name>
<sequence length="29" mass="3152">MCTSGGNPGVTMHNLTKGFSRLPRCYPII</sequence>
<organism evidence="1">
    <name type="scientific">Arundo donax</name>
    <name type="common">Giant reed</name>
    <name type="synonym">Donax arundinaceus</name>
    <dbReference type="NCBI Taxonomy" id="35708"/>
    <lineage>
        <taxon>Eukaryota</taxon>
        <taxon>Viridiplantae</taxon>
        <taxon>Streptophyta</taxon>
        <taxon>Embryophyta</taxon>
        <taxon>Tracheophyta</taxon>
        <taxon>Spermatophyta</taxon>
        <taxon>Magnoliopsida</taxon>
        <taxon>Liliopsida</taxon>
        <taxon>Poales</taxon>
        <taxon>Poaceae</taxon>
        <taxon>PACMAD clade</taxon>
        <taxon>Arundinoideae</taxon>
        <taxon>Arundineae</taxon>
        <taxon>Arundo</taxon>
    </lineage>
</organism>
<reference evidence="1" key="2">
    <citation type="journal article" date="2015" name="Data Brief">
        <title>Shoot transcriptome of the giant reed, Arundo donax.</title>
        <authorList>
            <person name="Barrero R.A."/>
            <person name="Guerrero F.D."/>
            <person name="Moolhuijzen P."/>
            <person name="Goolsby J.A."/>
            <person name="Tidwell J."/>
            <person name="Bellgard S.E."/>
            <person name="Bellgard M.I."/>
        </authorList>
    </citation>
    <scope>NUCLEOTIDE SEQUENCE</scope>
    <source>
        <tissue evidence="1">Shoot tissue taken approximately 20 cm above the soil surface</tissue>
    </source>
</reference>
<reference evidence="1" key="1">
    <citation type="submission" date="2014-09" db="EMBL/GenBank/DDBJ databases">
        <authorList>
            <person name="Magalhaes I.L.F."/>
            <person name="Oliveira U."/>
            <person name="Santos F.R."/>
            <person name="Vidigal T.H.D.A."/>
            <person name="Brescovit A.D."/>
            <person name="Santos A.J."/>
        </authorList>
    </citation>
    <scope>NUCLEOTIDE SEQUENCE</scope>
    <source>
        <tissue evidence="1">Shoot tissue taken approximately 20 cm above the soil surface</tissue>
    </source>
</reference>
<accession>A0A0A9CAP8</accession>
<protein>
    <submittedName>
        <fullName evidence="1">Uncharacterized protein</fullName>
    </submittedName>
</protein>
<dbReference type="EMBL" id="GBRH01224496">
    <property type="protein sequence ID" value="JAD73399.1"/>
    <property type="molecule type" value="Transcribed_RNA"/>
</dbReference>